<name>A0ABR7JK23_9FIRM</name>
<organism evidence="1 2">
    <name type="scientific">Romboutsia faecis</name>
    <dbReference type="NCBI Taxonomy" id="2764597"/>
    <lineage>
        <taxon>Bacteria</taxon>
        <taxon>Bacillati</taxon>
        <taxon>Bacillota</taxon>
        <taxon>Clostridia</taxon>
        <taxon>Peptostreptococcales</taxon>
        <taxon>Peptostreptococcaceae</taxon>
        <taxon>Romboutsia</taxon>
    </lineage>
</organism>
<gene>
    <name evidence="1" type="ORF">H8923_00645</name>
</gene>
<proteinExistence type="predicted"/>
<keyword evidence="2" id="KW-1185">Reference proteome</keyword>
<dbReference type="Proteomes" id="UP000609849">
    <property type="component" value="Unassembled WGS sequence"/>
</dbReference>
<protein>
    <submittedName>
        <fullName evidence="1">Uncharacterized protein</fullName>
    </submittedName>
</protein>
<reference evidence="1 2" key="1">
    <citation type="submission" date="2020-08" db="EMBL/GenBank/DDBJ databases">
        <authorList>
            <person name="Liu C."/>
            <person name="Sun Q."/>
        </authorList>
    </citation>
    <scope>NUCLEOTIDE SEQUENCE [LARGE SCALE GENOMIC DNA]</scope>
    <source>
        <strain evidence="1 2">NSJ-18</strain>
    </source>
</reference>
<comment type="caution">
    <text evidence="1">The sequence shown here is derived from an EMBL/GenBank/DDBJ whole genome shotgun (WGS) entry which is preliminary data.</text>
</comment>
<dbReference type="Pfam" id="PF17428">
    <property type="entry name" value="DUF5412"/>
    <property type="match status" value="1"/>
</dbReference>
<accession>A0ABR7JK23</accession>
<sequence>MTKNIYLQYPCNKAHIESISDEIFKINNDTLNLLRDTYDYRNSN</sequence>
<dbReference type="EMBL" id="JACRWE010000001">
    <property type="protein sequence ID" value="MBC5995254.1"/>
    <property type="molecule type" value="Genomic_DNA"/>
</dbReference>
<dbReference type="InterPro" id="IPR035406">
    <property type="entry name" value="DUF5412"/>
</dbReference>
<evidence type="ECO:0000313" key="2">
    <source>
        <dbReference type="Proteomes" id="UP000609849"/>
    </source>
</evidence>
<evidence type="ECO:0000313" key="1">
    <source>
        <dbReference type="EMBL" id="MBC5995254.1"/>
    </source>
</evidence>